<dbReference type="OrthoDB" id="1692599at2759"/>
<dbReference type="AlphaFoldDB" id="A0A834HEY0"/>
<comment type="caution">
    <text evidence="1">The sequence shown here is derived from an EMBL/GenBank/DDBJ whole genome shotgun (WGS) entry which is preliminary data.</text>
</comment>
<sequence length="140" mass="15869">MYSSMTSSIWNDIMLCNSSLILATSEWMFHNKFTSLDNNGTKCPVNGLLQIMDWMIQVDKGAQFSCLLSKLALPTLVYHVWGERNVRIFKGYWISGQQLEAKVRTDIKASVSSWRGVKKSSSNLALCALWNLPVRVFDSV</sequence>
<proteinExistence type="predicted"/>
<dbReference type="Proteomes" id="UP000626092">
    <property type="component" value="Unassembled WGS sequence"/>
</dbReference>
<accession>A0A834HEY0</accession>
<organism evidence="1 2">
    <name type="scientific">Rhododendron simsii</name>
    <name type="common">Sims's rhododendron</name>
    <dbReference type="NCBI Taxonomy" id="118357"/>
    <lineage>
        <taxon>Eukaryota</taxon>
        <taxon>Viridiplantae</taxon>
        <taxon>Streptophyta</taxon>
        <taxon>Embryophyta</taxon>
        <taxon>Tracheophyta</taxon>
        <taxon>Spermatophyta</taxon>
        <taxon>Magnoliopsida</taxon>
        <taxon>eudicotyledons</taxon>
        <taxon>Gunneridae</taxon>
        <taxon>Pentapetalae</taxon>
        <taxon>asterids</taxon>
        <taxon>Ericales</taxon>
        <taxon>Ericaceae</taxon>
        <taxon>Ericoideae</taxon>
        <taxon>Rhodoreae</taxon>
        <taxon>Rhododendron</taxon>
    </lineage>
</organism>
<evidence type="ECO:0000313" key="2">
    <source>
        <dbReference type="Proteomes" id="UP000626092"/>
    </source>
</evidence>
<protein>
    <submittedName>
        <fullName evidence="1">Uncharacterized protein</fullName>
    </submittedName>
</protein>
<gene>
    <name evidence="1" type="ORF">RHSIM_Rhsim02G0079200</name>
</gene>
<reference evidence="1" key="1">
    <citation type="submission" date="2019-11" db="EMBL/GenBank/DDBJ databases">
        <authorList>
            <person name="Liu Y."/>
            <person name="Hou J."/>
            <person name="Li T.-Q."/>
            <person name="Guan C.-H."/>
            <person name="Wu X."/>
            <person name="Wu H.-Z."/>
            <person name="Ling F."/>
            <person name="Zhang R."/>
            <person name="Shi X.-G."/>
            <person name="Ren J.-P."/>
            <person name="Chen E.-F."/>
            <person name="Sun J.-M."/>
        </authorList>
    </citation>
    <scope>NUCLEOTIDE SEQUENCE</scope>
    <source>
        <strain evidence="1">Adult_tree_wgs_1</strain>
        <tissue evidence="1">Leaves</tissue>
    </source>
</reference>
<keyword evidence="2" id="KW-1185">Reference proteome</keyword>
<dbReference type="EMBL" id="WJXA01000002">
    <property type="protein sequence ID" value="KAF7151863.1"/>
    <property type="molecule type" value="Genomic_DNA"/>
</dbReference>
<evidence type="ECO:0000313" key="1">
    <source>
        <dbReference type="EMBL" id="KAF7151863.1"/>
    </source>
</evidence>
<name>A0A834HEY0_RHOSS</name>